<comment type="similarity">
    <text evidence="1">Belongs to the barstar family.</text>
</comment>
<evidence type="ECO:0000259" key="2">
    <source>
        <dbReference type="Pfam" id="PF01337"/>
    </source>
</evidence>
<feature type="domain" description="Barstar (barnase inhibitor)" evidence="2">
    <location>
        <begin position="33"/>
        <end position="133"/>
    </location>
</feature>
<dbReference type="Gene3D" id="3.30.370.10">
    <property type="entry name" value="Barstar-like"/>
    <property type="match status" value="1"/>
</dbReference>
<comment type="caution">
    <text evidence="3">The sequence shown here is derived from an EMBL/GenBank/DDBJ whole genome shotgun (WGS) entry which is preliminary data.</text>
</comment>
<dbReference type="InterPro" id="IPR035905">
    <property type="entry name" value="Barstar-like_sf"/>
</dbReference>
<sequence length="161" mass="17280">MTTASLTEFLAGEGPATALAVGDVTTYRTGAAVRRLPGDRMRTLDGLYDLFAAAWDFPGHFGHNKDAFDDCMGDLPTGLRTPTGARATALLTVVSDAGRLLADAPEGDFEWFATSPAHWRERLRRSGRRFGLVLLTSADDAAAVAGRWEGAGAPLMRLRQD</sequence>
<protein>
    <recommendedName>
        <fullName evidence="2">Barstar (barnase inhibitor) domain-containing protein</fullName>
    </recommendedName>
</protein>
<reference evidence="3 4" key="1">
    <citation type="submission" date="2012-12" db="EMBL/GenBank/DDBJ databases">
        <title>Whole genome shotgun sequence of Gordonia sihwensis NBRC 108236.</title>
        <authorList>
            <person name="Yoshida I."/>
            <person name="Hosoyama A."/>
            <person name="Tsuchikane K."/>
            <person name="Ando Y."/>
            <person name="Baba S."/>
            <person name="Ohji S."/>
            <person name="Hamada M."/>
            <person name="Tamura T."/>
            <person name="Yamazoe A."/>
            <person name="Yamazaki S."/>
            <person name="Fujita N."/>
        </authorList>
    </citation>
    <scope>NUCLEOTIDE SEQUENCE [LARGE SCALE GENOMIC DNA]</scope>
    <source>
        <strain evidence="3 4">NBRC 108236</strain>
    </source>
</reference>
<keyword evidence="4" id="KW-1185">Reference proteome</keyword>
<proteinExistence type="inferred from homology"/>
<evidence type="ECO:0000313" key="4">
    <source>
        <dbReference type="Proteomes" id="UP000035083"/>
    </source>
</evidence>
<dbReference type="SUPFAM" id="SSF52038">
    <property type="entry name" value="Barstar-related"/>
    <property type="match status" value="1"/>
</dbReference>
<dbReference type="InterPro" id="IPR000468">
    <property type="entry name" value="Barstar"/>
</dbReference>
<dbReference type="Pfam" id="PF01337">
    <property type="entry name" value="Barstar"/>
    <property type="match status" value="1"/>
</dbReference>
<dbReference type="RefSeq" id="WP_006897992.1">
    <property type="nucleotide sequence ID" value="NZ_BANU01000038.1"/>
</dbReference>
<dbReference type="EMBL" id="BANU01000038">
    <property type="protein sequence ID" value="GAC62579.1"/>
    <property type="molecule type" value="Genomic_DNA"/>
</dbReference>
<organism evidence="3 4">
    <name type="scientific">Gordonia sihwensis NBRC 108236</name>
    <dbReference type="NCBI Taxonomy" id="1223544"/>
    <lineage>
        <taxon>Bacteria</taxon>
        <taxon>Bacillati</taxon>
        <taxon>Actinomycetota</taxon>
        <taxon>Actinomycetes</taxon>
        <taxon>Mycobacteriales</taxon>
        <taxon>Gordoniaceae</taxon>
        <taxon>Gordonia</taxon>
    </lineage>
</organism>
<evidence type="ECO:0000256" key="1">
    <source>
        <dbReference type="ARBA" id="ARBA00006845"/>
    </source>
</evidence>
<gene>
    <name evidence="3" type="ORF">GSI01S_38_00260</name>
</gene>
<dbReference type="Proteomes" id="UP000035083">
    <property type="component" value="Unassembled WGS sequence"/>
</dbReference>
<dbReference type="eggNOG" id="COG2732">
    <property type="taxonomic scope" value="Bacteria"/>
</dbReference>
<accession>L7LNX8</accession>
<dbReference type="AlphaFoldDB" id="L7LNX8"/>
<name>L7LNX8_9ACTN</name>
<evidence type="ECO:0000313" key="3">
    <source>
        <dbReference type="EMBL" id="GAC62579.1"/>
    </source>
</evidence>